<accession>A0ACA9NW58</accession>
<proteinExistence type="predicted"/>
<comment type="caution">
    <text evidence="1">The sequence shown here is derived from an EMBL/GenBank/DDBJ whole genome shotgun (WGS) entry which is preliminary data.</text>
</comment>
<sequence>GRGNAFTGSLLGLTSLDPASSGLASSGLAFSDLTFHWVL</sequence>
<organism evidence="1 2">
    <name type="scientific">Cetraspora pellucida</name>
    <dbReference type="NCBI Taxonomy" id="1433469"/>
    <lineage>
        <taxon>Eukaryota</taxon>
        <taxon>Fungi</taxon>
        <taxon>Fungi incertae sedis</taxon>
        <taxon>Mucoromycota</taxon>
        <taxon>Glomeromycotina</taxon>
        <taxon>Glomeromycetes</taxon>
        <taxon>Diversisporales</taxon>
        <taxon>Gigasporaceae</taxon>
        <taxon>Cetraspora</taxon>
    </lineage>
</organism>
<dbReference type="EMBL" id="CAJVPW010016636">
    <property type="protein sequence ID" value="CAG8671579.1"/>
    <property type="molecule type" value="Genomic_DNA"/>
</dbReference>
<reference evidence="1" key="1">
    <citation type="submission" date="2021-06" db="EMBL/GenBank/DDBJ databases">
        <authorList>
            <person name="Kallberg Y."/>
            <person name="Tangrot J."/>
            <person name="Rosling A."/>
        </authorList>
    </citation>
    <scope>NUCLEOTIDE SEQUENCE</scope>
    <source>
        <strain evidence="1">28 12/20/2015</strain>
    </source>
</reference>
<name>A0ACA9NW58_9GLOM</name>
<gene>
    <name evidence="1" type="ORF">SPELUC_LOCUS9691</name>
</gene>
<dbReference type="Proteomes" id="UP000789366">
    <property type="component" value="Unassembled WGS sequence"/>
</dbReference>
<evidence type="ECO:0000313" key="1">
    <source>
        <dbReference type="EMBL" id="CAG8671579.1"/>
    </source>
</evidence>
<keyword evidence="2" id="KW-1185">Reference proteome</keyword>
<evidence type="ECO:0000313" key="2">
    <source>
        <dbReference type="Proteomes" id="UP000789366"/>
    </source>
</evidence>
<feature type="non-terminal residue" evidence="1">
    <location>
        <position position="1"/>
    </location>
</feature>
<protein>
    <submittedName>
        <fullName evidence="1">12646_t:CDS:1</fullName>
    </submittedName>
</protein>